<feature type="signal peptide" evidence="1">
    <location>
        <begin position="1"/>
        <end position="22"/>
    </location>
</feature>
<evidence type="ECO:0000313" key="3">
    <source>
        <dbReference type="EMBL" id="MCO6044661.1"/>
    </source>
</evidence>
<feature type="chain" id="PRO_5040743809" evidence="1">
    <location>
        <begin position="23"/>
        <end position="253"/>
    </location>
</feature>
<dbReference type="EMBL" id="JAMXLR010000038">
    <property type="protein sequence ID" value="MCO6044661.1"/>
    <property type="molecule type" value="Genomic_DNA"/>
</dbReference>
<sequence>MQRLITTSLLILGLISVTSTRAALVTHYTFDADATASVGLDATLGSAASIDNTDFAMGGGSLALSGAPTTDTAGEDGAISGGSYEWTTSDVRTAAFWMKAGTQVDANPTMLSLGSGTGGGNRFDIRLAGENLRLEVQSGGFTTTSAVGDGEWHHVAVVVPNATSTVDDVEYYIDGAYVGTFSNGQNVDTGIGPLRIGDSYQDTNRDFVGHIDDVRLYDSALSASEIASLVPEPSSLMLLGLAVAAAAVRQRRK</sequence>
<dbReference type="Pfam" id="PF13385">
    <property type="entry name" value="Laminin_G_3"/>
    <property type="match status" value="1"/>
</dbReference>
<evidence type="ECO:0000313" key="4">
    <source>
        <dbReference type="Proteomes" id="UP001155241"/>
    </source>
</evidence>
<dbReference type="RefSeq" id="WP_252852777.1">
    <property type="nucleotide sequence ID" value="NZ_JAMXLR010000038.1"/>
</dbReference>
<organism evidence="3 4">
    <name type="scientific">Aeoliella straminimaris</name>
    <dbReference type="NCBI Taxonomy" id="2954799"/>
    <lineage>
        <taxon>Bacteria</taxon>
        <taxon>Pseudomonadati</taxon>
        <taxon>Planctomycetota</taxon>
        <taxon>Planctomycetia</taxon>
        <taxon>Pirellulales</taxon>
        <taxon>Lacipirellulaceae</taxon>
        <taxon>Aeoliella</taxon>
    </lineage>
</organism>
<keyword evidence="1" id="KW-0732">Signal</keyword>
<feature type="domain" description="Ice-binding protein C-terminal" evidence="2">
    <location>
        <begin position="230"/>
        <end position="252"/>
    </location>
</feature>
<dbReference type="Proteomes" id="UP001155241">
    <property type="component" value="Unassembled WGS sequence"/>
</dbReference>
<protein>
    <submittedName>
        <fullName evidence="3">LamG domain-containing protein</fullName>
    </submittedName>
</protein>
<dbReference type="SUPFAM" id="SSF49899">
    <property type="entry name" value="Concanavalin A-like lectins/glucanases"/>
    <property type="match status" value="1"/>
</dbReference>
<proteinExistence type="predicted"/>
<dbReference type="InterPro" id="IPR013424">
    <property type="entry name" value="Ice-binding_C"/>
</dbReference>
<dbReference type="AlphaFoldDB" id="A0A9X2FFA0"/>
<comment type="caution">
    <text evidence="3">The sequence shown here is derived from an EMBL/GenBank/DDBJ whole genome shotgun (WGS) entry which is preliminary data.</text>
</comment>
<reference evidence="3" key="1">
    <citation type="submission" date="2022-06" db="EMBL/GenBank/DDBJ databases">
        <title>Aeoliella straminimaris, a novel planctomycete from sediments.</title>
        <authorList>
            <person name="Vitorino I.R."/>
            <person name="Lage O.M."/>
        </authorList>
    </citation>
    <scope>NUCLEOTIDE SEQUENCE</scope>
    <source>
        <strain evidence="3">ICT_H6.2</strain>
    </source>
</reference>
<gene>
    <name evidence="3" type="ORF">NG895_12155</name>
</gene>
<dbReference type="NCBIfam" id="TIGR02595">
    <property type="entry name" value="PEP_CTERM"/>
    <property type="match status" value="1"/>
</dbReference>
<dbReference type="Pfam" id="PF07589">
    <property type="entry name" value="PEP-CTERM"/>
    <property type="match status" value="1"/>
</dbReference>
<dbReference type="Gene3D" id="2.60.120.200">
    <property type="match status" value="1"/>
</dbReference>
<name>A0A9X2FFA0_9BACT</name>
<accession>A0A9X2FFA0</accession>
<evidence type="ECO:0000259" key="2">
    <source>
        <dbReference type="Pfam" id="PF07589"/>
    </source>
</evidence>
<keyword evidence="4" id="KW-1185">Reference proteome</keyword>
<dbReference type="InterPro" id="IPR013320">
    <property type="entry name" value="ConA-like_dom_sf"/>
</dbReference>
<evidence type="ECO:0000256" key="1">
    <source>
        <dbReference type="SAM" id="SignalP"/>
    </source>
</evidence>